<keyword evidence="1 3" id="KW-0853">WD repeat</keyword>
<evidence type="ECO:0000256" key="2">
    <source>
        <dbReference type="ARBA" id="ARBA00022737"/>
    </source>
</evidence>
<dbReference type="EnsemblPlants" id="Zm00001eb195370_T001">
    <property type="protein sequence ID" value="Zm00001eb195370_P001"/>
    <property type="gene ID" value="Zm00001eb195370"/>
</dbReference>
<name>A0A804NY99_MAIZE</name>
<reference evidence="4" key="2">
    <citation type="submission" date="2019-07" db="EMBL/GenBank/DDBJ databases">
        <authorList>
            <person name="Seetharam A."/>
            <person name="Woodhouse M."/>
            <person name="Cannon E."/>
        </authorList>
    </citation>
    <scope>NUCLEOTIDE SEQUENCE [LARGE SCALE GENOMIC DNA]</scope>
    <source>
        <strain evidence="4">cv. B73</strain>
    </source>
</reference>
<dbReference type="PROSITE" id="PS50294">
    <property type="entry name" value="WD_REPEATS_REGION"/>
    <property type="match status" value="1"/>
</dbReference>
<keyword evidence="5" id="KW-1185">Reference proteome</keyword>
<feature type="repeat" description="WD" evidence="3">
    <location>
        <begin position="1"/>
        <end position="15"/>
    </location>
</feature>
<dbReference type="InterPro" id="IPR036322">
    <property type="entry name" value="WD40_repeat_dom_sf"/>
</dbReference>
<evidence type="ECO:0000313" key="5">
    <source>
        <dbReference type="Proteomes" id="UP000007305"/>
    </source>
</evidence>
<evidence type="ECO:0000256" key="1">
    <source>
        <dbReference type="ARBA" id="ARBA00022574"/>
    </source>
</evidence>
<proteinExistence type="predicted"/>
<dbReference type="PANTHER" id="PTHR19876:SF72">
    <property type="entry name" value="COATOMER WD ASSOCIATED REGION DOMAIN-CONTAINING PROTEIN"/>
    <property type="match status" value="1"/>
</dbReference>
<organism evidence="4 5">
    <name type="scientific">Zea mays</name>
    <name type="common">Maize</name>
    <dbReference type="NCBI Taxonomy" id="4577"/>
    <lineage>
        <taxon>Eukaryota</taxon>
        <taxon>Viridiplantae</taxon>
        <taxon>Streptophyta</taxon>
        <taxon>Embryophyta</taxon>
        <taxon>Tracheophyta</taxon>
        <taxon>Spermatophyta</taxon>
        <taxon>Magnoliopsida</taxon>
        <taxon>Liliopsida</taxon>
        <taxon>Poales</taxon>
        <taxon>Poaceae</taxon>
        <taxon>PACMAD clade</taxon>
        <taxon>Panicoideae</taxon>
        <taxon>Andropogonodae</taxon>
        <taxon>Andropogoneae</taxon>
        <taxon>Tripsacinae</taxon>
        <taxon>Zea</taxon>
    </lineage>
</organism>
<reference evidence="4" key="3">
    <citation type="submission" date="2021-05" db="UniProtKB">
        <authorList>
            <consortium name="EnsemblPlants"/>
        </authorList>
    </citation>
    <scope>IDENTIFICATION</scope>
    <source>
        <strain evidence="4">cv. B73</strain>
    </source>
</reference>
<dbReference type="PROSITE" id="PS50082">
    <property type="entry name" value="WD_REPEATS_2"/>
    <property type="match status" value="1"/>
</dbReference>
<accession>A0A804NY99</accession>
<evidence type="ECO:0000313" key="4">
    <source>
        <dbReference type="EnsemblPlants" id="Zm00001eb195370_P001"/>
    </source>
</evidence>
<dbReference type="SUPFAM" id="SSF50978">
    <property type="entry name" value="WD40 repeat-like"/>
    <property type="match status" value="1"/>
</dbReference>
<dbReference type="AlphaFoldDB" id="A0A804NY99"/>
<sequence length="64" mass="7129">MLITGSRDGSIRLWNSTTFRFEHELNFDLGSLSSLACIKGSTRIAIGYERGLVLADICTQEHRA</sequence>
<dbReference type="InParanoid" id="A0A804NY99"/>
<reference evidence="5" key="1">
    <citation type="journal article" date="2009" name="Science">
        <title>The B73 maize genome: complexity, diversity, and dynamics.</title>
        <authorList>
            <person name="Schnable P.S."/>
            <person name="Ware D."/>
            <person name="Fulton R.S."/>
            <person name="Stein J.C."/>
            <person name="Wei F."/>
            <person name="Pasternak S."/>
            <person name="Liang C."/>
            <person name="Zhang J."/>
            <person name="Fulton L."/>
            <person name="Graves T.A."/>
            <person name="Minx P."/>
            <person name="Reily A.D."/>
            <person name="Courtney L."/>
            <person name="Kruchowski S.S."/>
            <person name="Tomlinson C."/>
            <person name="Strong C."/>
            <person name="Delehaunty K."/>
            <person name="Fronick C."/>
            <person name="Courtney B."/>
            <person name="Rock S.M."/>
            <person name="Belter E."/>
            <person name="Du F."/>
            <person name="Kim K."/>
            <person name="Abbott R.M."/>
            <person name="Cotton M."/>
            <person name="Levy A."/>
            <person name="Marchetto P."/>
            <person name="Ochoa K."/>
            <person name="Jackson S.M."/>
            <person name="Gillam B."/>
            <person name="Chen W."/>
            <person name="Yan L."/>
            <person name="Higginbotham J."/>
            <person name="Cardenas M."/>
            <person name="Waligorski J."/>
            <person name="Applebaum E."/>
            <person name="Phelps L."/>
            <person name="Falcone J."/>
            <person name="Kanchi K."/>
            <person name="Thane T."/>
            <person name="Scimone A."/>
            <person name="Thane N."/>
            <person name="Henke J."/>
            <person name="Wang T."/>
            <person name="Ruppert J."/>
            <person name="Shah N."/>
            <person name="Rotter K."/>
            <person name="Hodges J."/>
            <person name="Ingenthron E."/>
            <person name="Cordes M."/>
            <person name="Kohlberg S."/>
            <person name="Sgro J."/>
            <person name="Delgado B."/>
            <person name="Mead K."/>
            <person name="Chinwalla A."/>
            <person name="Leonard S."/>
            <person name="Crouse K."/>
            <person name="Collura K."/>
            <person name="Kudrna D."/>
            <person name="Currie J."/>
            <person name="He R."/>
            <person name="Angelova A."/>
            <person name="Rajasekar S."/>
            <person name="Mueller T."/>
            <person name="Lomeli R."/>
            <person name="Scara G."/>
            <person name="Ko A."/>
            <person name="Delaney K."/>
            <person name="Wissotski M."/>
            <person name="Lopez G."/>
            <person name="Campos D."/>
            <person name="Braidotti M."/>
            <person name="Ashley E."/>
            <person name="Golser W."/>
            <person name="Kim H."/>
            <person name="Lee S."/>
            <person name="Lin J."/>
            <person name="Dujmic Z."/>
            <person name="Kim W."/>
            <person name="Talag J."/>
            <person name="Zuccolo A."/>
            <person name="Fan C."/>
            <person name="Sebastian A."/>
            <person name="Kramer M."/>
            <person name="Spiegel L."/>
            <person name="Nascimento L."/>
            <person name="Zutavern T."/>
            <person name="Miller B."/>
            <person name="Ambroise C."/>
            <person name="Muller S."/>
            <person name="Spooner W."/>
            <person name="Narechania A."/>
            <person name="Ren L."/>
            <person name="Wei S."/>
            <person name="Kumari S."/>
            <person name="Faga B."/>
            <person name="Levy M.J."/>
            <person name="McMahan L."/>
            <person name="Van Buren P."/>
            <person name="Vaughn M.W."/>
            <person name="Ying K."/>
            <person name="Yeh C.-T."/>
            <person name="Emrich S.J."/>
            <person name="Jia Y."/>
            <person name="Kalyanaraman A."/>
            <person name="Hsia A.-P."/>
            <person name="Barbazuk W.B."/>
            <person name="Baucom R.S."/>
            <person name="Brutnell T.P."/>
            <person name="Carpita N.C."/>
            <person name="Chaparro C."/>
            <person name="Chia J.-M."/>
            <person name="Deragon J.-M."/>
            <person name="Estill J.C."/>
            <person name="Fu Y."/>
            <person name="Jeddeloh J.A."/>
            <person name="Han Y."/>
            <person name="Lee H."/>
            <person name="Li P."/>
            <person name="Lisch D.R."/>
            <person name="Liu S."/>
            <person name="Liu Z."/>
            <person name="Nagel D.H."/>
            <person name="McCann M.C."/>
            <person name="SanMiguel P."/>
            <person name="Myers A.M."/>
            <person name="Nettleton D."/>
            <person name="Nguyen J."/>
            <person name="Penning B.W."/>
            <person name="Ponnala L."/>
            <person name="Schneider K.L."/>
            <person name="Schwartz D.C."/>
            <person name="Sharma A."/>
            <person name="Soderlund C."/>
            <person name="Springer N.M."/>
            <person name="Sun Q."/>
            <person name="Wang H."/>
            <person name="Waterman M."/>
            <person name="Westerman R."/>
            <person name="Wolfgruber T.K."/>
            <person name="Yang L."/>
            <person name="Yu Y."/>
            <person name="Zhang L."/>
            <person name="Zhou S."/>
            <person name="Zhu Q."/>
            <person name="Bennetzen J.L."/>
            <person name="Dawe R.K."/>
            <person name="Jiang J."/>
            <person name="Jiang N."/>
            <person name="Presting G.G."/>
            <person name="Wessler S.R."/>
            <person name="Aluru S."/>
            <person name="Martienssen R.A."/>
            <person name="Clifton S.W."/>
            <person name="McCombie W.R."/>
            <person name="Wing R.A."/>
            <person name="Wilson R.K."/>
        </authorList>
    </citation>
    <scope>NUCLEOTIDE SEQUENCE [LARGE SCALE GENOMIC DNA]</scope>
    <source>
        <strain evidence="5">cv. B73</strain>
    </source>
</reference>
<keyword evidence="2" id="KW-0677">Repeat</keyword>
<protein>
    <submittedName>
        <fullName evidence="4">Uncharacterized protein</fullName>
    </submittedName>
</protein>
<dbReference type="InterPro" id="IPR001680">
    <property type="entry name" value="WD40_rpt"/>
</dbReference>
<dbReference type="InterPro" id="IPR050844">
    <property type="entry name" value="Coatomer_complex_subunit"/>
</dbReference>
<dbReference type="InterPro" id="IPR015943">
    <property type="entry name" value="WD40/YVTN_repeat-like_dom_sf"/>
</dbReference>
<dbReference type="PANTHER" id="PTHR19876">
    <property type="entry name" value="COATOMER"/>
    <property type="match status" value="1"/>
</dbReference>
<dbReference type="Gene3D" id="2.130.10.10">
    <property type="entry name" value="YVTN repeat-like/Quinoprotein amine dehydrogenase"/>
    <property type="match status" value="1"/>
</dbReference>
<dbReference type="Proteomes" id="UP000007305">
    <property type="component" value="Chromosome 4"/>
</dbReference>
<evidence type="ECO:0000256" key="3">
    <source>
        <dbReference type="PROSITE-ProRule" id="PRU00221"/>
    </source>
</evidence>
<dbReference type="Gramene" id="Zm00001eb195370_T001">
    <property type="protein sequence ID" value="Zm00001eb195370_P001"/>
    <property type="gene ID" value="Zm00001eb195370"/>
</dbReference>